<gene>
    <name evidence="2" type="ORF">NCGR_LOCUS32213</name>
</gene>
<dbReference type="AlphaFoldDB" id="A0A811PXC9"/>
<reference evidence="2" key="1">
    <citation type="submission" date="2020-10" db="EMBL/GenBank/DDBJ databases">
        <authorList>
            <person name="Han B."/>
            <person name="Lu T."/>
            <person name="Zhao Q."/>
            <person name="Huang X."/>
            <person name="Zhao Y."/>
        </authorList>
    </citation>
    <scope>NUCLEOTIDE SEQUENCE</scope>
</reference>
<name>A0A811PXC9_9POAL</name>
<organism evidence="2 3">
    <name type="scientific">Miscanthus lutarioriparius</name>
    <dbReference type="NCBI Taxonomy" id="422564"/>
    <lineage>
        <taxon>Eukaryota</taxon>
        <taxon>Viridiplantae</taxon>
        <taxon>Streptophyta</taxon>
        <taxon>Embryophyta</taxon>
        <taxon>Tracheophyta</taxon>
        <taxon>Spermatophyta</taxon>
        <taxon>Magnoliopsida</taxon>
        <taxon>Liliopsida</taxon>
        <taxon>Poales</taxon>
        <taxon>Poaceae</taxon>
        <taxon>PACMAD clade</taxon>
        <taxon>Panicoideae</taxon>
        <taxon>Andropogonodae</taxon>
        <taxon>Andropogoneae</taxon>
        <taxon>Saccharinae</taxon>
        <taxon>Miscanthus</taxon>
    </lineage>
</organism>
<dbReference type="InterPro" id="IPR006580">
    <property type="entry name" value="Znf_TTF"/>
</dbReference>
<keyword evidence="3" id="KW-1185">Reference proteome</keyword>
<feature type="domain" description="TTF-type" evidence="1">
    <location>
        <begin position="80"/>
        <end position="171"/>
    </location>
</feature>
<dbReference type="OrthoDB" id="656725at2759"/>
<proteinExistence type="predicted"/>
<dbReference type="PANTHER" id="PTHR45749">
    <property type="match status" value="1"/>
</dbReference>
<comment type="caution">
    <text evidence="2">The sequence shown here is derived from an EMBL/GenBank/DDBJ whole genome shotgun (WGS) entry which is preliminary data.</text>
</comment>
<dbReference type="EMBL" id="CAJGYO010000007">
    <property type="protein sequence ID" value="CAD6248050.1"/>
    <property type="molecule type" value="Genomic_DNA"/>
</dbReference>
<sequence>MEKYYAKKRSAKTIESRVEQKRPWIELDMRDIVADLGDRKPFDDFHHDIRDEARRAYLQIGPYRPADHKFQKTEKDGKGQTRGFVGSWFDQFDWLEYSVAKDVAYCFYFYLFKPQQAGFHSNDTFTKVGFRNWKNANDSFKEHAQSIDGFHSNARKRALDFKNQRQSVEHVCQ</sequence>
<dbReference type="SMART" id="SM00597">
    <property type="entry name" value="ZnF_TTF"/>
    <property type="match status" value="1"/>
</dbReference>
<evidence type="ECO:0000259" key="1">
    <source>
        <dbReference type="SMART" id="SM00597"/>
    </source>
</evidence>
<accession>A0A811PXC9</accession>
<dbReference type="PANTHER" id="PTHR45749:SF34">
    <property type="entry name" value="ZINC FINGER MYM-TYPE PROTEIN 1-LIKE"/>
    <property type="match status" value="1"/>
</dbReference>
<dbReference type="Proteomes" id="UP000604825">
    <property type="component" value="Unassembled WGS sequence"/>
</dbReference>
<evidence type="ECO:0000313" key="2">
    <source>
        <dbReference type="EMBL" id="CAD6248050.1"/>
    </source>
</evidence>
<protein>
    <recommendedName>
        <fullName evidence="1">TTF-type domain-containing protein</fullName>
    </recommendedName>
</protein>
<evidence type="ECO:0000313" key="3">
    <source>
        <dbReference type="Proteomes" id="UP000604825"/>
    </source>
</evidence>